<gene>
    <name evidence="3" type="ORF">J3D65DRAFT_262081</name>
</gene>
<comment type="caution">
    <text evidence="3">The sequence shown here is derived from an EMBL/GenBank/DDBJ whole genome shotgun (WGS) entry which is preliminary data.</text>
</comment>
<keyword evidence="4" id="KW-1185">Reference proteome</keyword>
<reference evidence="3 4" key="1">
    <citation type="submission" date="2024-04" db="EMBL/GenBank/DDBJ databases">
        <title>Phyllosticta paracitricarpa is synonymous to the EU quarantine fungus P. citricarpa based on phylogenomic analyses.</title>
        <authorList>
            <consortium name="Lawrence Berkeley National Laboratory"/>
            <person name="Van ingen-buijs V.A."/>
            <person name="Van westerhoven A.C."/>
            <person name="Haridas S."/>
            <person name="Skiadas P."/>
            <person name="Martin F."/>
            <person name="Groenewald J.Z."/>
            <person name="Crous P.W."/>
            <person name="Seidl M.F."/>
        </authorList>
    </citation>
    <scope>NUCLEOTIDE SEQUENCE [LARGE SCALE GENOMIC DNA]</scope>
    <source>
        <strain evidence="3 4">CPC 17464</strain>
    </source>
</reference>
<sequence length="190" mass="21598">MERPCGGQDGDKEDETRACASNSYDLRTVLQLKREREREREREPEHKWVEPGARVVSRSIIIIVGSSWQITQKLQRPPTAVAPPLWPVRGDEAMRVQHRAPRGMIPGHPPVETTDAPRIFAWDRHVGAIVVGSFCVVVVVVVVEMRWCARRPVSLNFSPSLPKASDSHGRASRRDMTWLLGTLLRERPRE</sequence>
<accession>A0ABR1M1W9</accession>
<feature type="region of interest" description="Disordered" evidence="1">
    <location>
        <begin position="1"/>
        <end position="20"/>
    </location>
</feature>
<evidence type="ECO:0000313" key="4">
    <source>
        <dbReference type="Proteomes" id="UP001360953"/>
    </source>
</evidence>
<evidence type="ECO:0000313" key="3">
    <source>
        <dbReference type="EMBL" id="KAK7540979.1"/>
    </source>
</evidence>
<dbReference type="EMBL" id="JBBPEH010000003">
    <property type="protein sequence ID" value="KAK7540979.1"/>
    <property type="molecule type" value="Genomic_DNA"/>
</dbReference>
<dbReference type="Proteomes" id="UP001360953">
    <property type="component" value="Unassembled WGS sequence"/>
</dbReference>
<evidence type="ECO:0000256" key="2">
    <source>
        <dbReference type="SAM" id="Phobius"/>
    </source>
</evidence>
<organism evidence="3 4">
    <name type="scientific">Phyllosticta citribraziliensis</name>
    <dbReference type="NCBI Taxonomy" id="989973"/>
    <lineage>
        <taxon>Eukaryota</taxon>
        <taxon>Fungi</taxon>
        <taxon>Dikarya</taxon>
        <taxon>Ascomycota</taxon>
        <taxon>Pezizomycotina</taxon>
        <taxon>Dothideomycetes</taxon>
        <taxon>Dothideomycetes incertae sedis</taxon>
        <taxon>Botryosphaeriales</taxon>
        <taxon>Phyllostictaceae</taxon>
        <taxon>Phyllosticta</taxon>
    </lineage>
</organism>
<dbReference type="GeneID" id="92027794"/>
<keyword evidence="2" id="KW-0812">Transmembrane</keyword>
<feature type="transmembrane region" description="Helical" evidence="2">
    <location>
        <begin position="125"/>
        <end position="143"/>
    </location>
</feature>
<name>A0ABR1M1W9_9PEZI</name>
<proteinExistence type="predicted"/>
<dbReference type="RefSeq" id="XP_066657910.1">
    <property type="nucleotide sequence ID" value="XM_066794888.1"/>
</dbReference>
<keyword evidence="2" id="KW-0472">Membrane</keyword>
<evidence type="ECO:0000256" key="1">
    <source>
        <dbReference type="SAM" id="MobiDB-lite"/>
    </source>
</evidence>
<keyword evidence="2" id="KW-1133">Transmembrane helix</keyword>
<protein>
    <submittedName>
        <fullName evidence="3">Uncharacterized protein</fullName>
    </submittedName>
</protein>